<feature type="domain" description="RWD" evidence="8">
    <location>
        <begin position="408"/>
        <end position="516"/>
    </location>
</feature>
<evidence type="ECO:0000259" key="7">
    <source>
        <dbReference type="PROSITE" id="PS50030"/>
    </source>
</evidence>
<evidence type="ECO:0000256" key="4">
    <source>
        <dbReference type="ARBA" id="ARBA00022806"/>
    </source>
</evidence>
<dbReference type="InterPro" id="IPR016135">
    <property type="entry name" value="UBQ-conjugating_enzyme/RWD"/>
</dbReference>
<evidence type="ECO:0000259" key="9">
    <source>
        <dbReference type="PROSITE" id="PS51192"/>
    </source>
</evidence>
<dbReference type="InterPro" id="IPR009060">
    <property type="entry name" value="UBA-like_sf"/>
</dbReference>
<evidence type="ECO:0000256" key="5">
    <source>
        <dbReference type="ARBA" id="ARBA00022840"/>
    </source>
</evidence>
<dbReference type="SUPFAM" id="SSF54495">
    <property type="entry name" value="UBC-like"/>
    <property type="match status" value="1"/>
</dbReference>
<feature type="domain" description="Helicase ATP-binding" evidence="9">
    <location>
        <begin position="599"/>
        <end position="766"/>
    </location>
</feature>
<dbReference type="SUPFAM" id="SSF46934">
    <property type="entry name" value="UBA-like"/>
    <property type="match status" value="2"/>
</dbReference>
<proteinExistence type="predicted"/>
<dbReference type="PROSITE" id="PS50908">
    <property type="entry name" value="RWD"/>
    <property type="match status" value="1"/>
</dbReference>
<dbReference type="InterPro" id="IPR056890">
    <property type="entry name" value="UBA_DHX29-like"/>
</dbReference>
<dbReference type="Gene3D" id="3.40.50.300">
    <property type="entry name" value="P-loop containing nucleotide triphosphate hydrolases"/>
    <property type="match status" value="2"/>
</dbReference>
<dbReference type="InterPro" id="IPR007502">
    <property type="entry name" value="Helicase-assoc_dom"/>
</dbReference>
<feature type="domain" description="UBA" evidence="7">
    <location>
        <begin position="340"/>
        <end position="381"/>
    </location>
</feature>
<feature type="compositionally biased region" description="Basic residues" evidence="6">
    <location>
        <begin position="1"/>
        <end position="10"/>
    </location>
</feature>
<evidence type="ECO:0000259" key="10">
    <source>
        <dbReference type="PROSITE" id="PS51194"/>
    </source>
</evidence>
<dbReference type="FunFam" id="1.20.120.1080:FF:000002">
    <property type="entry name" value="Putative ATP-dependent RNA helicase DHX36"/>
    <property type="match status" value="1"/>
</dbReference>
<evidence type="ECO:0000259" key="8">
    <source>
        <dbReference type="PROSITE" id="PS50908"/>
    </source>
</evidence>
<feature type="region of interest" description="Disordered" evidence="6">
    <location>
        <begin position="1"/>
        <end position="65"/>
    </location>
</feature>
<dbReference type="FunFam" id="3.40.50.300:FF:000284">
    <property type="entry name" value="probable ATP-dependent RNA helicase YTHDC2"/>
    <property type="match status" value="1"/>
</dbReference>
<dbReference type="OrthoDB" id="5600252at2759"/>
<evidence type="ECO:0000256" key="6">
    <source>
        <dbReference type="SAM" id="MobiDB-lite"/>
    </source>
</evidence>
<dbReference type="PANTHER" id="PTHR18934">
    <property type="entry name" value="ATP-DEPENDENT RNA HELICASE"/>
    <property type="match status" value="1"/>
</dbReference>
<keyword evidence="4" id="KW-0347">Helicase</keyword>
<dbReference type="InterPro" id="IPR002464">
    <property type="entry name" value="DNA/RNA_helicase_DEAH_CS"/>
</dbReference>
<dbReference type="Pfam" id="PF05773">
    <property type="entry name" value="RWD"/>
    <property type="match status" value="1"/>
</dbReference>
<dbReference type="InterPro" id="IPR011709">
    <property type="entry name" value="DEAD-box_helicase_OB_fold"/>
</dbReference>
<dbReference type="Gene3D" id="1.20.120.1080">
    <property type="match status" value="1"/>
</dbReference>
<evidence type="ECO:0000256" key="2">
    <source>
        <dbReference type="ARBA" id="ARBA00022741"/>
    </source>
</evidence>
<dbReference type="SMART" id="SM00490">
    <property type="entry name" value="HELICc"/>
    <property type="match status" value="1"/>
</dbReference>
<keyword evidence="2" id="KW-0547">Nucleotide-binding</keyword>
<dbReference type="InterPro" id="IPR011545">
    <property type="entry name" value="DEAD/DEAH_box_helicase_dom"/>
</dbReference>
<dbReference type="SMART" id="SM00591">
    <property type="entry name" value="RWD"/>
    <property type="match status" value="1"/>
</dbReference>
<gene>
    <name evidence="11" type="ORF">INT43_003446</name>
</gene>
<dbReference type="InterPro" id="IPR015940">
    <property type="entry name" value="UBA"/>
</dbReference>
<dbReference type="PROSITE" id="PS50030">
    <property type="entry name" value="UBA"/>
    <property type="match status" value="1"/>
</dbReference>
<dbReference type="GO" id="GO:0003723">
    <property type="term" value="F:RNA binding"/>
    <property type="evidence" value="ECO:0007669"/>
    <property type="project" value="TreeGrafter"/>
</dbReference>
<dbReference type="SUPFAM" id="SSF52540">
    <property type="entry name" value="P-loop containing nucleoside triphosphate hydrolases"/>
    <property type="match status" value="1"/>
</dbReference>
<evidence type="ECO:0000313" key="12">
    <source>
        <dbReference type="Proteomes" id="UP000654370"/>
    </source>
</evidence>
<feature type="region of interest" description="Disordered" evidence="6">
    <location>
        <begin position="535"/>
        <end position="558"/>
    </location>
</feature>
<dbReference type="CDD" id="cd18791">
    <property type="entry name" value="SF2_C_RHA"/>
    <property type="match status" value="1"/>
</dbReference>
<dbReference type="Pfam" id="PF21010">
    <property type="entry name" value="HA2_C"/>
    <property type="match status" value="1"/>
</dbReference>
<accession>A0A8H7UFP9</accession>
<dbReference type="Pfam" id="PF00271">
    <property type="entry name" value="Helicase_C"/>
    <property type="match status" value="1"/>
</dbReference>
<keyword evidence="5" id="KW-0067">ATP-binding</keyword>
<dbReference type="EMBL" id="JAEPQZ010000008">
    <property type="protein sequence ID" value="KAG2178193.1"/>
    <property type="molecule type" value="Genomic_DNA"/>
</dbReference>
<name>A0A8H7UFP9_MORIS</name>
<dbReference type="PROSITE" id="PS51194">
    <property type="entry name" value="HELICASE_CTER"/>
    <property type="match status" value="1"/>
</dbReference>
<dbReference type="Pfam" id="PF26026">
    <property type="entry name" value="RNA_hel_CTD"/>
    <property type="match status" value="1"/>
</dbReference>
<dbReference type="SMART" id="SM00847">
    <property type="entry name" value="HA2"/>
    <property type="match status" value="1"/>
</dbReference>
<dbReference type="Proteomes" id="UP000654370">
    <property type="component" value="Unassembled WGS sequence"/>
</dbReference>
<dbReference type="InterPro" id="IPR027417">
    <property type="entry name" value="P-loop_NTPase"/>
</dbReference>
<keyword evidence="12" id="KW-1185">Reference proteome</keyword>
<dbReference type="Gene3D" id="3.10.110.10">
    <property type="entry name" value="Ubiquitin Conjugating Enzyme"/>
    <property type="match status" value="1"/>
</dbReference>
<dbReference type="GO" id="GO:0003724">
    <property type="term" value="F:RNA helicase activity"/>
    <property type="evidence" value="ECO:0007669"/>
    <property type="project" value="UniProtKB-EC"/>
</dbReference>
<organism evidence="11 12">
    <name type="scientific">Mortierella isabellina</name>
    <name type="common">Filamentous fungus</name>
    <name type="synonym">Umbelopsis isabellina</name>
    <dbReference type="NCBI Taxonomy" id="91625"/>
    <lineage>
        <taxon>Eukaryota</taxon>
        <taxon>Fungi</taxon>
        <taxon>Fungi incertae sedis</taxon>
        <taxon>Mucoromycota</taxon>
        <taxon>Mucoromycotina</taxon>
        <taxon>Umbelopsidomycetes</taxon>
        <taxon>Umbelopsidales</taxon>
        <taxon>Umbelopsidaceae</taxon>
        <taxon>Umbelopsis</taxon>
    </lineage>
</organism>
<dbReference type="InterPro" id="IPR001650">
    <property type="entry name" value="Helicase_C-like"/>
</dbReference>
<feature type="domain" description="Helicase C-terminal" evidence="10">
    <location>
        <begin position="845"/>
        <end position="1012"/>
    </location>
</feature>
<dbReference type="InterPro" id="IPR059023">
    <property type="entry name" value="RNA_hel_CTD"/>
</dbReference>
<sequence>MAPPKSKKTPAKTAEVPAKEPEKGKSNPNVKRRIVKNGNANSASAGSSPAGGGGAETERTSLFGNWTGKTPSTLLYEHCQKNQWEKPLFENGRTKQGHVATVVLGKRNKKTSQIETVKMSPPFLFMPTAVEARHVAATYVLHRINSHMSMYRILPPEHRDLWFEFDKEKSKQNEWMYSPDPFSASPPEPKRQNLVDRSISKEPENRSIPMPEIKSFGEKPREDDDVPEKLRKYWESLPLVHMSAENRSYVENIIRDQSRYYPMFQDEPLKREEEKAPIKKQLCKLGFREAHVSESLEYCRDADSALDWLCLHVPEDDLPKNFLSPTYNPNMTTISHTTKTLGQDWLLQRMSAMGFPPTLCFAALEEAQGDESKALQILLRRLVDDEDMPEVPDASDIPTEELETIRQDEILALEAIYDNGVKVRKEAAYTAYDFDIKPTSGEKLPTIGHKVMLEIQIPHESIYPYEIPIIIIYCDGLPSYIKLACMKKVMHEAIANLNMPMIYMCIEYLNENIVDLIQNPPKLREVTETFVSAPAKKHKKSSNRYHSSQKSRKMPEKDMAKLSKELAVKLEEMHLSDQYQDIGQVRNNLPANSFQAQILKAVSQHQVTIVCGETGCGKTTQVPQFILDDQIRRENGAKCNIICTQPRRISAMGVADRVASERCDPLGRSVGYSIRGETKSSVDTTLLFCTTGVLLRRIQSDPLLEGVSHIMVDEVHERSVDSDFLLVLLKDVLSKRKDIKLILMSATINQQLFSEYFNNAPTIEIPGFTHPVTDYYLEDVLEKTGHKSSLKTQKKKQGDSDLATWQQQYREKGYSETTIKALEPYRNQDSIDYELIAANVKHIIDTEGEIDIGKGAILIFLPGVMEIKRCIEAISNSLSNSNSYELLPLHAGLSSQEQNRVFKKVPKHVRKIVAATNVAETSITIDGIIYVIDTGRVKETQFDSATNMMKLVETWASRASCKQRRGRAGRTRPGQCFKLYTKEGEGKMSAQQTPELLRTPLEQLCLQIKAMGESDVAKFLQRAIDPPSIQALEQAIITLKNVNAIDDTPEGKLTALGKHMANIPADLRISKMILFGAIFRCLDPVLTIAAIMSFKSPFYSPMEQRDEARTAREKFFHGNSDWLTDLKAYQEWDKLRKNKAGQSALRKFCEQNFLAYNAMVEISTLKGQLREALQSVGFAVTKDDYEASNANADNINLIKSIIFAGLNPNLVKIKLPDTKYDKVLAGAVEREKEAREIKFFTKDDGRVFIHPSSMLFSVNNYNPPFLTYFSKMATSKTFLRDGTEIPIYAILLFGGTVKVDHHNRGLSVGSDGWVKMRAWARIGTLVHQLRWLLNSLLDVKIEDPKFDVSSSPILAAMLKLISTDGM</sequence>
<dbReference type="CDD" id="cd17917">
    <property type="entry name" value="DEXHc_RHA-like"/>
    <property type="match status" value="1"/>
</dbReference>
<comment type="caution">
    <text evidence="11">The sequence shown here is derived from an EMBL/GenBank/DDBJ whole genome shotgun (WGS) entry which is preliminary data.</text>
</comment>
<dbReference type="SMART" id="SM00487">
    <property type="entry name" value="DEXDc"/>
    <property type="match status" value="1"/>
</dbReference>
<dbReference type="PROSITE" id="PS00690">
    <property type="entry name" value="DEAH_ATP_HELICASE"/>
    <property type="match status" value="1"/>
</dbReference>
<protein>
    <recommendedName>
        <fullName evidence="1">RNA helicase</fullName>
        <ecNumber evidence="1">3.6.4.13</ecNumber>
    </recommendedName>
</protein>
<dbReference type="Pfam" id="PF00270">
    <property type="entry name" value="DEAD"/>
    <property type="match status" value="1"/>
</dbReference>
<dbReference type="GO" id="GO:1990904">
    <property type="term" value="C:ribonucleoprotein complex"/>
    <property type="evidence" value="ECO:0007669"/>
    <property type="project" value="UniProtKB-ARBA"/>
</dbReference>
<feature type="compositionally biased region" description="Basic residues" evidence="6">
    <location>
        <begin position="535"/>
        <end position="552"/>
    </location>
</feature>
<dbReference type="InterPro" id="IPR056328">
    <property type="entry name" value="DSRM_DHX29"/>
</dbReference>
<feature type="region of interest" description="Disordered" evidence="6">
    <location>
        <begin position="197"/>
        <end position="224"/>
    </location>
</feature>
<evidence type="ECO:0000256" key="1">
    <source>
        <dbReference type="ARBA" id="ARBA00012552"/>
    </source>
</evidence>
<feature type="compositionally biased region" description="Basic and acidic residues" evidence="6">
    <location>
        <begin position="215"/>
        <end position="224"/>
    </location>
</feature>
<reference evidence="11" key="1">
    <citation type="submission" date="2020-12" db="EMBL/GenBank/DDBJ databases">
        <title>Metabolic potential, ecology and presence of endohyphal bacteria is reflected in genomic diversity of Mucoromycotina.</title>
        <authorList>
            <person name="Muszewska A."/>
            <person name="Okrasinska A."/>
            <person name="Steczkiewicz K."/>
            <person name="Drgas O."/>
            <person name="Orlowska M."/>
            <person name="Perlinska-Lenart U."/>
            <person name="Aleksandrzak-Piekarczyk T."/>
            <person name="Szatraj K."/>
            <person name="Zielenkiewicz U."/>
            <person name="Pilsyk S."/>
            <person name="Malc E."/>
            <person name="Mieczkowski P."/>
            <person name="Kruszewska J.S."/>
            <person name="Biernat P."/>
            <person name="Pawlowska J."/>
        </authorList>
    </citation>
    <scope>NUCLEOTIDE SEQUENCE</scope>
    <source>
        <strain evidence="11">WA0000067209</strain>
    </source>
</reference>
<dbReference type="GO" id="GO:0016787">
    <property type="term" value="F:hydrolase activity"/>
    <property type="evidence" value="ECO:0007669"/>
    <property type="project" value="UniProtKB-KW"/>
</dbReference>
<dbReference type="Pfam" id="PF07717">
    <property type="entry name" value="OB_NTP_bind"/>
    <property type="match status" value="1"/>
</dbReference>
<dbReference type="Pfam" id="PF24899">
    <property type="entry name" value="UBA_DHX29"/>
    <property type="match status" value="1"/>
</dbReference>
<dbReference type="EC" id="3.6.4.13" evidence="1"/>
<dbReference type="PROSITE" id="PS51192">
    <property type="entry name" value="HELICASE_ATP_BIND_1"/>
    <property type="match status" value="1"/>
</dbReference>
<dbReference type="InterPro" id="IPR006575">
    <property type="entry name" value="RWD_dom"/>
</dbReference>
<dbReference type="GO" id="GO:0005524">
    <property type="term" value="F:ATP binding"/>
    <property type="evidence" value="ECO:0007669"/>
    <property type="project" value="UniProtKB-KW"/>
</dbReference>
<dbReference type="InterPro" id="IPR014001">
    <property type="entry name" value="Helicase_ATP-bd"/>
</dbReference>
<keyword evidence="3" id="KW-0378">Hydrolase</keyword>
<feature type="compositionally biased region" description="Low complexity" evidence="6">
    <location>
        <begin position="37"/>
        <end position="48"/>
    </location>
</feature>
<evidence type="ECO:0000313" key="11">
    <source>
        <dbReference type="EMBL" id="KAG2178193.1"/>
    </source>
</evidence>
<dbReference type="PANTHER" id="PTHR18934:SF267">
    <property type="entry name" value="ATP-DEPENDENT RNA HELICASE YLR419W-RELATED"/>
    <property type="match status" value="1"/>
</dbReference>
<dbReference type="Pfam" id="PF24385">
    <property type="entry name" value="DSRM_DHX29"/>
    <property type="match status" value="1"/>
</dbReference>
<evidence type="ECO:0000256" key="3">
    <source>
        <dbReference type="ARBA" id="ARBA00022801"/>
    </source>
</evidence>